<keyword evidence="8" id="KW-0511">Multifunctional enzyme</keyword>
<comment type="function">
    <text evidence="11">Catalyzes the oxidation of 5,10-methylenetetrahydrofolate to 5,10-methenyltetrahydrofolate and then the hydrolysis of 5,10-methenyltetrahydrofolate to 10-formyltetrahydrofolate.</text>
</comment>
<evidence type="ECO:0000256" key="3">
    <source>
        <dbReference type="ARBA" id="ARBA00022563"/>
    </source>
</evidence>
<keyword evidence="5" id="KW-0521">NADP</keyword>
<dbReference type="FunFam" id="3.40.50.720:FF:000006">
    <property type="entry name" value="Bifunctional protein FolD"/>
    <property type="match status" value="1"/>
</dbReference>
<dbReference type="FunFam" id="3.40.50.10860:FF:000001">
    <property type="entry name" value="Bifunctional protein FolD"/>
    <property type="match status" value="1"/>
</dbReference>
<evidence type="ECO:0000256" key="8">
    <source>
        <dbReference type="ARBA" id="ARBA00023268"/>
    </source>
</evidence>
<evidence type="ECO:0000256" key="12">
    <source>
        <dbReference type="ARBA" id="ARBA00061364"/>
    </source>
</evidence>
<evidence type="ECO:0000256" key="10">
    <source>
        <dbReference type="ARBA" id="ARBA00052194"/>
    </source>
</evidence>
<proteinExistence type="inferred from homology"/>
<keyword evidence="3" id="KW-0554">One-carbon metabolism</keyword>
<comment type="caution">
    <text evidence="15">The sequence shown here is derived from an EMBL/GenBank/DDBJ whole genome shotgun (WGS) entry which is preliminary data.</text>
</comment>
<comment type="catalytic activity">
    <reaction evidence="9">
        <text>(6R)-5,10-methenyltetrahydrofolate + H2O = (6R)-10-formyltetrahydrofolate + H(+)</text>
        <dbReference type="Rhea" id="RHEA:23700"/>
        <dbReference type="ChEBI" id="CHEBI:15377"/>
        <dbReference type="ChEBI" id="CHEBI:15378"/>
        <dbReference type="ChEBI" id="CHEBI:57455"/>
        <dbReference type="ChEBI" id="CHEBI:195366"/>
        <dbReference type="EC" id="3.5.4.9"/>
    </reaction>
</comment>
<dbReference type="PROSITE" id="PS00766">
    <property type="entry name" value="THF_DHG_CYH_1"/>
    <property type="match status" value="1"/>
</dbReference>
<dbReference type="Pfam" id="PF00763">
    <property type="entry name" value="THF_DHG_CYH"/>
    <property type="match status" value="1"/>
</dbReference>
<comment type="catalytic activity">
    <reaction evidence="10">
        <text>(6R)-5,10-methylene-5,6,7,8-tetrahydrofolate + NADP(+) = (6R)-5,10-methenyltetrahydrofolate + NADPH</text>
        <dbReference type="Rhea" id="RHEA:22812"/>
        <dbReference type="ChEBI" id="CHEBI:15636"/>
        <dbReference type="ChEBI" id="CHEBI:57455"/>
        <dbReference type="ChEBI" id="CHEBI:57783"/>
        <dbReference type="ChEBI" id="CHEBI:58349"/>
        <dbReference type="EC" id="1.5.1.5"/>
    </reaction>
</comment>
<evidence type="ECO:0000259" key="14">
    <source>
        <dbReference type="Pfam" id="PF02882"/>
    </source>
</evidence>
<dbReference type="Proteomes" id="UP000289738">
    <property type="component" value="Chromosome B06"/>
</dbReference>
<dbReference type="InterPro" id="IPR020630">
    <property type="entry name" value="THF_DH/CycHdrlase_cat_dom"/>
</dbReference>
<dbReference type="InterPro" id="IPR046346">
    <property type="entry name" value="Aminoacid_DH-like_N_sf"/>
</dbReference>
<dbReference type="PROSITE" id="PS00767">
    <property type="entry name" value="THF_DHG_CYH_2"/>
    <property type="match status" value="1"/>
</dbReference>
<dbReference type="CDD" id="cd01080">
    <property type="entry name" value="NAD_bind_m-THF_DH_Cyclohyd"/>
    <property type="match status" value="1"/>
</dbReference>
<organism evidence="15 16">
    <name type="scientific">Arachis hypogaea</name>
    <name type="common">Peanut</name>
    <dbReference type="NCBI Taxonomy" id="3818"/>
    <lineage>
        <taxon>Eukaryota</taxon>
        <taxon>Viridiplantae</taxon>
        <taxon>Streptophyta</taxon>
        <taxon>Embryophyta</taxon>
        <taxon>Tracheophyta</taxon>
        <taxon>Spermatophyta</taxon>
        <taxon>Magnoliopsida</taxon>
        <taxon>eudicotyledons</taxon>
        <taxon>Gunneridae</taxon>
        <taxon>Pentapetalae</taxon>
        <taxon>rosids</taxon>
        <taxon>fabids</taxon>
        <taxon>Fabales</taxon>
        <taxon>Fabaceae</taxon>
        <taxon>Papilionoideae</taxon>
        <taxon>50 kb inversion clade</taxon>
        <taxon>dalbergioids sensu lato</taxon>
        <taxon>Dalbergieae</taxon>
        <taxon>Pterocarpus clade</taxon>
        <taxon>Arachis</taxon>
    </lineage>
</organism>
<keyword evidence="16" id="KW-1185">Reference proteome</keyword>
<dbReference type="PANTHER" id="PTHR48099:SF27">
    <property type="entry name" value="BIFUNCTIONAL PROTEIN FOLD 2"/>
    <property type="match status" value="1"/>
</dbReference>
<name>A0A444YI88_ARAHY</name>
<dbReference type="InterPro" id="IPR000672">
    <property type="entry name" value="THF_DH/CycHdrlase"/>
</dbReference>
<dbReference type="EMBL" id="SDMP01000016">
    <property type="protein sequence ID" value="RYR01655.1"/>
    <property type="molecule type" value="Genomic_DNA"/>
</dbReference>
<dbReference type="SUPFAM" id="SSF51735">
    <property type="entry name" value="NAD(P)-binding Rossmann-fold domains"/>
    <property type="match status" value="1"/>
</dbReference>
<reference evidence="15 16" key="1">
    <citation type="submission" date="2019-01" db="EMBL/GenBank/DDBJ databases">
        <title>Sequencing of cultivated peanut Arachis hypogaea provides insights into genome evolution and oil improvement.</title>
        <authorList>
            <person name="Chen X."/>
        </authorList>
    </citation>
    <scope>NUCLEOTIDE SEQUENCE [LARGE SCALE GENOMIC DNA]</scope>
    <source>
        <strain evidence="16">cv. Fuhuasheng</strain>
        <tissue evidence="15">Leaves</tissue>
    </source>
</reference>
<evidence type="ECO:0000313" key="15">
    <source>
        <dbReference type="EMBL" id="RYR01655.1"/>
    </source>
</evidence>
<dbReference type="HAMAP" id="MF_01576">
    <property type="entry name" value="THF_DHG_CYH"/>
    <property type="match status" value="1"/>
</dbReference>
<comment type="pathway">
    <text evidence="1">One-carbon metabolism; tetrahydrofolate interconversion.</text>
</comment>
<dbReference type="GO" id="GO:0035999">
    <property type="term" value="P:tetrahydrofolate interconversion"/>
    <property type="evidence" value="ECO:0007669"/>
    <property type="project" value="TreeGrafter"/>
</dbReference>
<evidence type="ECO:0000256" key="11">
    <source>
        <dbReference type="ARBA" id="ARBA00058319"/>
    </source>
</evidence>
<dbReference type="PANTHER" id="PTHR48099">
    <property type="entry name" value="C-1-TETRAHYDROFOLATE SYNTHASE, CYTOPLASMIC-RELATED"/>
    <property type="match status" value="1"/>
</dbReference>
<evidence type="ECO:0000256" key="2">
    <source>
        <dbReference type="ARBA" id="ARBA00011738"/>
    </source>
</evidence>
<dbReference type="SUPFAM" id="SSF53223">
    <property type="entry name" value="Aminoacid dehydrogenase-like, N-terminal domain"/>
    <property type="match status" value="1"/>
</dbReference>
<dbReference type="AlphaFoldDB" id="A0A444YI88"/>
<evidence type="ECO:0000256" key="9">
    <source>
        <dbReference type="ARBA" id="ARBA00036357"/>
    </source>
</evidence>
<keyword evidence="6" id="KW-0560">Oxidoreductase</keyword>
<protein>
    <submittedName>
        <fullName evidence="15">Uncharacterized protein</fullName>
    </submittedName>
</protein>
<dbReference type="Gene3D" id="3.40.50.10860">
    <property type="entry name" value="Leucine Dehydrogenase, chain A, domain 1"/>
    <property type="match status" value="1"/>
</dbReference>
<feature type="domain" description="Tetrahydrofolate dehydrogenase/cyclohydrolase NAD(P)-binding" evidence="14">
    <location>
        <begin position="245"/>
        <end position="389"/>
    </location>
</feature>
<feature type="domain" description="Tetrahydrofolate dehydrogenase/cyclohydrolase catalytic" evidence="13">
    <location>
        <begin position="73"/>
        <end position="188"/>
    </location>
</feature>
<dbReference type="GO" id="GO:0005829">
    <property type="term" value="C:cytosol"/>
    <property type="evidence" value="ECO:0007669"/>
    <property type="project" value="TreeGrafter"/>
</dbReference>
<accession>A0A444YI88</accession>
<dbReference type="Gene3D" id="3.40.50.720">
    <property type="entry name" value="NAD(P)-binding Rossmann-like Domain"/>
    <property type="match status" value="1"/>
</dbReference>
<evidence type="ECO:0000256" key="5">
    <source>
        <dbReference type="ARBA" id="ARBA00022857"/>
    </source>
</evidence>
<dbReference type="GO" id="GO:0004477">
    <property type="term" value="F:methenyltetrahydrofolate cyclohydrolase activity"/>
    <property type="evidence" value="ECO:0007669"/>
    <property type="project" value="UniProtKB-EC"/>
</dbReference>
<sequence length="395" mass="42411">MKTKASGEGSLASESSISLGEKLHQACESVVVAAAADAAQQGRHLSSRRGSSDSLTSQSLNQRWFTDQMATVIDGKAVAQTIRSEIAEEVRALSQKYGKVPGLAVVIVGNRKDSQSYVGMKRKACAELGIKSFDIDLPEQVSESDLIKQVHQLNVNPDVHGILVQLPLPKHINEEKVLSEISLGKDVDGFHPLNIGKLAMKDRDPLFLPCTPKVMLLKFSFMLSCNVDFILCCHTSYSFTLATCKKACIELLSRSGVSIKGKKAVVVGRSNIVGLPASLLLLKADATVTIVHSRTTQPESIIREADIVIAAAGQPMMIKGSWIKPGAAVIDVGTNAVDDPTKKSGYRLVGDVDFEEASKVAGWITPVPGGVGPMTVTMLLHNTLEGAKRCFEKNH</sequence>
<dbReference type="InterPro" id="IPR020867">
    <property type="entry name" value="THF_DH/CycHdrlase_CS"/>
</dbReference>
<comment type="subunit">
    <text evidence="2">Homodimer.</text>
</comment>
<keyword evidence="4" id="KW-0378">Hydrolase</keyword>
<evidence type="ECO:0000313" key="16">
    <source>
        <dbReference type="Proteomes" id="UP000289738"/>
    </source>
</evidence>
<dbReference type="PRINTS" id="PR00085">
    <property type="entry name" value="THFDHDRGNASE"/>
</dbReference>
<dbReference type="GO" id="GO:0009853">
    <property type="term" value="P:photorespiration"/>
    <property type="evidence" value="ECO:0007669"/>
    <property type="project" value="UniProtKB-KW"/>
</dbReference>
<evidence type="ECO:0000256" key="1">
    <source>
        <dbReference type="ARBA" id="ARBA00004777"/>
    </source>
</evidence>
<evidence type="ECO:0000256" key="7">
    <source>
        <dbReference type="ARBA" id="ARBA00023238"/>
    </source>
</evidence>
<evidence type="ECO:0000256" key="6">
    <source>
        <dbReference type="ARBA" id="ARBA00023002"/>
    </source>
</evidence>
<evidence type="ECO:0000259" key="13">
    <source>
        <dbReference type="Pfam" id="PF00763"/>
    </source>
</evidence>
<dbReference type="InterPro" id="IPR020631">
    <property type="entry name" value="THF_DH/CycHdrlase_NAD-bd_dom"/>
</dbReference>
<dbReference type="GO" id="GO:0004488">
    <property type="term" value="F:methylenetetrahydrofolate dehydrogenase (NADP+) activity"/>
    <property type="evidence" value="ECO:0007669"/>
    <property type="project" value="UniProtKB-EC"/>
</dbReference>
<evidence type="ECO:0000256" key="4">
    <source>
        <dbReference type="ARBA" id="ARBA00022801"/>
    </source>
</evidence>
<gene>
    <name evidence="15" type="ORF">Ahy_B06g080530</name>
</gene>
<keyword evidence="7" id="KW-0601">Photorespiration</keyword>
<comment type="similarity">
    <text evidence="12">Belongs to the tetrahydrofolate dehydrogenase/cyclohydrolase family.</text>
</comment>
<dbReference type="Pfam" id="PF02882">
    <property type="entry name" value="THF_DHG_CYH_C"/>
    <property type="match status" value="1"/>
</dbReference>
<dbReference type="InterPro" id="IPR036291">
    <property type="entry name" value="NAD(P)-bd_dom_sf"/>
</dbReference>